<reference evidence="2 3" key="1">
    <citation type="journal article" date="2013" name="BMC Genomics">
        <title>Reconstruction of the lipid metabolism for the microalga Monoraphidium neglectum from its genome sequence reveals characteristics suitable for biofuel production.</title>
        <authorList>
            <person name="Bogen C."/>
            <person name="Al-Dilaimi A."/>
            <person name="Albersmeier A."/>
            <person name="Wichmann J."/>
            <person name="Grundmann M."/>
            <person name="Rupp O."/>
            <person name="Lauersen K.J."/>
            <person name="Blifernez-Klassen O."/>
            <person name="Kalinowski J."/>
            <person name="Goesmann A."/>
            <person name="Mussgnug J.H."/>
            <person name="Kruse O."/>
        </authorList>
    </citation>
    <scope>NUCLEOTIDE SEQUENCE [LARGE SCALE GENOMIC DNA]</scope>
    <source>
        <strain evidence="2 3">SAG 48.87</strain>
    </source>
</reference>
<organism evidence="2 3">
    <name type="scientific">Monoraphidium neglectum</name>
    <dbReference type="NCBI Taxonomy" id="145388"/>
    <lineage>
        <taxon>Eukaryota</taxon>
        <taxon>Viridiplantae</taxon>
        <taxon>Chlorophyta</taxon>
        <taxon>core chlorophytes</taxon>
        <taxon>Chlorophyceae</taxon>
        <taxon>CS clade</taxon>
        <taxon>Sphaeropleales</taxon>
        <taxon>Selenastraceae</taxon>
        <taxon>Monoraphidium</taxon>
    </lineage>
</organism>
<evidence type="ECO:0000313" key="2">
    <source>
        <dbReference type="EMBL" id="KIY94247.1"/>
    </source>
</evidence>
<dbReference type="KEGG" id="mng:MNEG_13716"/>
<feature type="non-terminal residue" evidence="2">
    <location>
        <position position="74"/>
    </location>
</feature>
<name>A0A0D2J2Q2_9CHLO</name>
<feature type="compositionally biased region" description="Low complexity" evidence="1">
    <location>
        <begin position="1"/>
        <end position="18"/>
    </location>
</feature>
<accession>A0A0D2J2Q2</accession>
<sequence>MRKILAEASAAADAMSAPARPPPAAGAAAAAREAWGFSADGRPPALGAFVRALGERLLAALQETVANVSGIFLQ</sequence>
<dbReference type="EMBL" id="KK104217">
    <property type="protein sequence ID" value="KIY94247.1"/>
    <property type="molecule type" value="Genomic_DNA"/>
</dbReference>
<proteinExistence type="predicted"/>
<gene>
    <name evidence="2" type="ORF">MNEG_13716</name>
</gene>
<protein>
    <submittedName>
        <fullName evidence="2">Uncharacterized protein</fullName>
    </submittedName>
</protein>
<feature type="region of interest" description="Disordered" evidence="1">
    <location>
        <begin position="1"/>
        <end position="23"/>
    </location>
</feature>
<dbReference type="Proteomes" id="UP000054498">
    <property type="component" value="Unassembled WGS sequence"/>
</dbReference>
<keyword evidence="3" id="KW-1185">Reference proteome</keyword>
<dbReference type="STRING" id="145388.A0A0D2J2Q2"/>
<dbReference type="AlphaFoldDB" id="A0A0D2J2Q2"/>
<dbReference type="RefSeq" id="XP_013893267.1">
    <property type="nucleotide sequence ID" value="XM_014037813.1"/>
</dbReference>
<evidence type="ECO:0000313" key="3">
    <source>
        <dbReference type="Proteomes" id="UP000054498"/>
    </source>
</evidence>
<evidence type="ECO:0000256" key="1">
    <source>
        <dbReference type="SAM" id="MobiDB-lite"/>
    </source>
</evidence>
<dbReference type="GeneID" id="25731206"/>